<feature type="region of interest" description="Disordered" evidence="1">
    <location>
        <begin position="127"/>
        <end position="150"/>
    </location>
</feature>
<comment type="caution">
    <text evidence="3">The sequence shown here is derived from an EMBL/GenBank/DDBJ whole genome shotgun (WGS) entry which is preliminary data.</text>
</comment>
<protein>
    <submittedName>
        <fullName evidence="3">Uncharacterized protein</fullName>
    </submittedName>
</protein>
<dbReference type="AlphaFoldDB" id="A0A364MWQ5"/>
<sequence>MSASKMAYPRTTYGMKLVRLIANQDIRNMAPPILPRSSPIYRGNASTVQKRSDSCYVNYTSECSTHRTVILVIIVLVGAFVGIILALVYARSRSRRNARQRAMNMHGSSGGGSRLLRKEGGAPAVRLPSGRVIEGDGSRGRVEQNWGKGGAWDDRGVARYEAPPPYMPRAPEAARLSR</sequence>
<evidence type="ECO:0000313" key="4">
    <source>
        <dbReference type="Proteomes" id="UP000249619"/>
    </source>
</evidence>
<dbReference type="Proteomes" id="UP000249619">
    <property type="component" value="Unassembled WGS sequence"/>
</dbReference>
<keyword evidence="4" id="KW-1185">Reference proteome</keyword>
<evidence type="ECO:0000256" key="1">
    <source>
        <dbReference type="SAM" id="MobiDB-lite"/>
    </source>
</evidence>
<gene>
    <name evidence="3" type="ORF">DDE83_007381</name>
</gene>
<feature type="transmembrane region" description="Helical" evidence="2">
    <location>
        <begin position="69"/>
        <end position="90"/>
    </location>
</feature>
<evidence type="ECO:0000313" key="3">
    <source>
        <dbReference type="EMBL" id="RAR05402.1"/>
    </source>
</evidence>
<dbReference type="EMBL" id="QGDH01000133">
    <property type="protein sequence ID" value="RAR05402.1"/>
    <property type="molecule type" value="Genomic_DNA"/>
</dbReference>
<reference evidence="4" key="1">
    <citation type="submission" date="2018-05" db="EMBL/GenBank/DDBJ databases">
        <title>Draft genome sequence of Stemphylium lycopersici strain CIDEFI 213.</title>
        <authorList>
            <person name="Medina R."/>
            <person name="Franco M.E.E."/>
            <person name="Lucentini C.G."/>
            <person name="Saparrat M.C.N."/>
            <person name="Balatti P.A."/>
        </authorList>
    </citation>
    <scope>NUCLEOTIDE SEQUENCE [LARGE SCALE GENOMIC DNA]</scope>
    <source>
        <strain evidence="4">CIDEFI 213</strain>
    </source>
</reference>
<feature type="compositionally biased region" description="Basic and acidic residues" evidence="1">
    <location>
        <begin position="133"/>
        <end position="142"/>
    </location>
</feature>
<evidence type="ECO:0000256" key="2">
    <source>
        <dbReference type="SAM" id="Phobius"/>
    </source>
</evidence>
<feature type="region of interest" description="Disordered" evidence="1">
    <location>
        <begin position="99"/>
        <end position="118"/>
    </location>
</feature>
<organism evidence="3 4">
    <name type="scientific">Stemphylium lycopersici</name>
    <name type="common">Tomato gray leaf spot disease fungus</name>
    <name type="synonym">Thyrospora lycopersici</name>
    <dbReference type="NCBI Taxonomy" id="183478"/>
    <lineage>
        <taxon>Eukaryota</taxon>
        <taxon>Fungi</taxon>
        <taxon>Dikarya</taxon>
        <taxon>Ascomycota</taxon>
        <taxon>Pezizomycotina</taxon>
        <taxon>Dothideomycetes</taxon>
        <taxon>Pleosporomycetidae</taxon>
        <taxon>Pleosporales</taxon>
        <taxon>Pleosporineae</taxon>
        <taxon>Pleosporaceae</taxon>
        <taxon>Stemphylium</taxon>
    </lineage>
</organism>
<name>A0A364MWQ5_STELY</name>
<proteinExistence type="predicted"/>
<keyword evidence="2" id="KW-0472">Membrane</keyword>
<keyword evidence="2" id="KW-0812">Transmembrane</keyword>
<accession>A0A364MWQ5</accession>
<keyword evidence="2" id="KW-1133">Transmembrane helix</keyword>